<dbReference type="AlphaFoldDB" id="A3SQU8"/>
<comment type="caution">
    <text evidence="9">The sequence shown here is derived from an EMBL/GenBank/DDBJ whole genome shotgun (WGS) entry which is preliminary data.</text>
</comment>
<dbReference type="OrthoDB" id="7339120at2"/>
<accession>A3SQU8</accession>
<comment type="subunit">
    <text evidence="7">The complex comprises the extracytoplasmic solute receptor protein and the two transmembrane proteins.</text>
</comment>
<dbReference type="PIRSF" id="PIRSF006066">
    <property type="entry name" value="HI0050"/>
    <property type="match status" value="1"/>
</dbReference>
<feature type="transmembrane region" description="Helical" evidence="7">
    <location>
        <begin position="173"/>
        <end position="197"/>
    </location>
</feature>
<keyword evidence="5 7" id="KW-1133">Transmembrane helix</keyword>
<evidence type="ECO:0000256" key="7">
    <source>
        <dbReference type="RuleBase" id="RU369079"/>
    </source>
</evidence>
<dbReference type="NCBIfam" id="TIGR00786">
    <property type="entry name" value="dctM"/>
    <property type="match status" value="1"/>
</dbReference>
<dbReference type="STRING" id="89187.ISM_10301"/>
<dbReference type="GO" id="GO:0005886">
    <property type="term" value="C:plasma membrane"/>
    <property type="evidence" value="ECO:0007669"/>
    <property type="project" value="UniProtKB-SubCell"/>
</dbReference>
<comment type="similarity">
    <text evidence="7">Belongs to the TRAP transporter large permease family.</text>
</comment>
<evidence type="ECO:0000256" key="3">
    <source>
        <dbReference type="ARBA" id="ARBA00022519"/>
    </source>
</evidence>
<feature type="transmembrane region" description="Helical" evidence="7">
    <location>
        <begin position="217"/>
        <end position="243"/>
    </location>
</feature>
<feature type="transmembrane region" description="Helical" evidence="7">
    <location>
        <begin position="409"/>
        <end position="430"/>
    </location>
</feature>
<dbReference type="EMBL" id="AALY01000003">
    <property type="protein sequence ID" value="EAP75507.1"/>
    <property type="molecule type" value="Genomic_DNA"/>
</dbReference>
<feature type="transmembrane region" description="Helical" evidence="7">
    <location>
        <begin position="91"/>
        <end position="116"/>
    </location>
</feature>
<dbReference type="InterPro" id="IPR004681">
    <property type="entry name" value="TRAP_DctM"/>
</dbReference>
<evidence type="ECO:0000256" key="5">
    <source>
        <dbReference type="ARBA" id="ARBA00022989"/>
    </source>
</evidence>
<keyword evidence="10" id="KW-1185">Reference proteome</keyword>
<reference evidence="9 10" key="1">
    <citation type="submission" date="2005-12" db="EMBL/GenBank/DDBJ databases">
        <authorList>
            <person name="Moran M.A."/>
            <person name="Ferriera S."/>
            <person name="Johnson J."/>
            <person name="Kravitz S."/>
            <person name="Halpern A."/>
            <person name="Remington K."/>
            <person name="Beeson K."/>
            <person name="Tran B."/>
            <person name="Rogers Y.-H."/>
            <person name="Friedman R."/>
            <person name="Venter J.C."/>
        </authorList>
    </citation>
    <scope>NUCLEOTIDE SEQUENCE [LARGE SCALE GENOMIC DNA]</scope>
    <source>
        <strain evidence="10">ATCC BAA-591 / DSM 15170 / ISM</strain>
    </source>
</reference>
<feature type="transmembrane region" description="Helical" evidence="7">
    <location>
        <begin position="250"/>
        <end position="269"/>
    </location>
</feature>
<dbReference type="PANTHER" id="PTHR33362">
    <property type="entry name" value="SIALIC ACID TRAP TRANSPORTER PERMEASE PROTEIN SIAT-RELATED"/>
    <property type="match status" value="1"/>
</dbReference>
<comment type="function">
    <text evidence="7">Part of the tripartite ATP-independent periplasmic (TRAP) transport system.</text>
</comment>
<dbReference type="GO" id="GO:0022857">
    <property type="term" value="F:transmembrane transporter activity"/>
    <property type="evidence" value="ECO:0007669"/>
    <property type="project" value="UniProtKB-UniRule"/>
</dbReference>
<proteinExistence type="inferred from homology"/>
<dbReference type="HOGENOM" id="CLU_019824_4_0_5"/>
<gene>
    <name evidence="9" type="ORF">ISM_10301</name>
</gene>
<evidence type="ECO:0000313" key="10">
    <source>
        <dbReference type="Proteomes" id="UP000005954"/>
    </source>
</evidence>
<sequence length="437" mass="46197">MEIAALMFPALFALILLGLPIAFSLAIVAVGAAITAFGPVAFNQLYGSFYTASTNFILSAIPMFILMGALLERSGIAERLYRVMNMWLGRLPGGLAIATIAMGAVFAAAAGVVGAVEVMIGMMAIPAMQKARYDNVLIAGTICAGGSLGTMIPPSVIAVMYASLAQMSVGKLLAGMMLPGLLMVVLFLAYIFVHGLLRPVPLAPETRDECDRPLGEKLWITAQVMVPVFGLIFAVLGSILAGIASPTEAAAVGAAGALLLTLANGRFSLPMLGASLQVTVRISAMILLIVAAGTMFMSSFAANGGARMIRDFIESAGLGTAQMLMFFLLVVFVLGFVLDWTANVLICVPLFTPFIREAGVDPIWFATMVLVVIQTGYLTPPMASSIFYLKSIAPPDMTYGQMCRGVLPFIAMQVFTLILIALFPALVTWLPERIVGF</sequence>
<feature type="transmembrane region" description="Helical" evidence="7">
    <location>
        <begin position="136"/>
        <end position="161"/>
    </location>
</feature>
<dbReference type="RefSeq" id="WP_009814070.1">
    <property type="nucleotide sequence ID" value="NZ_CH724156.1"/>
</dbReference>
<dbReference type="Proteomes" id="UP000005954">
    <property type="component" value="Unassembled WGS sequence"/>
</dbReference>
<keyword evidence="7" id="KW-0813">Transport</keyword>
<protein>
    <recommendedName>
        <fullName evidence="7">TRAP transporter large permease protein</fullName>
    </recommendedName>
</protein>
<dbReference type="PANTHER" id="PTHR33362:SF7">
    <property type="entry name" value="SLL1103 PROTEIN"/>
    <property type="match status" value="1"/>
</dbReference>
<feature type="transmembrane region" description="Helical" evidence="7">
    <location>
        <begin position="363"/>
        <end position="389"/>
    </location>
</feature>
<evidence type="ECO:0000256" key="4">
    <source>
        <dbReference type="ARBA" id="ARBA00022692"/>
    </source>
</evidence>
<organism evidence="9 10">
    <name type="scientific">Roseovarius nubinhibens (strain ATCC BAA-591 / DSM 15170 / ISM)</name>
    <dbReference type="NCBI Taxonomy" id="89187"/>
    <lineage>
        <taxon>Bacteria</taxon>
        <taxon>Pseudomonadati</taxon>
        <taxon>Pseudomonadota</taxon>
        <taxon>Alphaproteobacteria</taxon>
        <taxon>Rhodobacterales</taxon>
        <taxon>Roseobacteraceae</taxon>
        <taxon>Roseovarius</taxon>
    </lineage>
</organism>
<keyword evidence="2" id="KW-1003">Cell membrane</keyword>
<dbReference type="InterPro" id="IPR010656">
    <property type="entry name" value="DctM"/>
</dbReference>
<feature type="domain" description="TRAP C4-dicarboxylate transport system permease DctM subunit" evidence="8">
    <location>
        <begin position="10"/>
        <end position="426"/>
    </location>
</feature>
<keyword evidence="3 7" id="KW-0997">Cell inner membrane</keyword>
<evidence type="ECO:0000256" key="6">
    <source>
        <dbReference type="ARBA" id="ARBA00023136"/>
    </source>
</evidence>
<feature type="transmembrane region" description="Helical" evidence="7">
    <location>
        <begin position="323"/>
        <end position="351"/>
    </location>
</feature>
<dbReference type="Pfam" id="PF06808">
    <property type="entry name" value="DctM"/>
    <property type="match status" value="1"/>
</dbReference>
<keyword evidence="4 7" id="KW-0812">Transmembrane</keyword>
<feature type="transmembrane region" description="Helical" evidence="7">
    <location>
        <begin position="12"/>
        <end position="37"/>
    </location>
</feature>
<feature type="transmembrane region" description="Helical" evidence="7">
    <location>
        <begin position="49"/>
        <end position="71"/>
    </location>
</feature>
<feature type="transmembrane region" description="Helical" evidence="7">
    <location>
        <begin position="281"/>
        <end position="302"/>
    </location>
</feature>
<evidence type="ECO:0000256" key="1">
    <source>
        <dbReference type="ARBA" id="ARBA00004429"/>
    </source>
</evidence>
<keyword evidence="6 7" id="KW-0472">Membrane</keyword>
<dbReference type="eggNOG" id="COG4664">
    <property type="taxonomic scope" value="Bacteria"/>
</dbReference>
<name>A3SQU8_ROSNI</name>
<evidence type="ECO:0000313" key="9">
    <source>
        <dbReference type="EMBL" id="EAP75507.1"/>
    </source>
</evidence>
<evidence type="ECO:0000256" key="2">
    <source>
        <dbReference type="ARBA" id="ARBA00022475"/>
    </source>
</evidence>
<evidence type="ECO:0000259" key="8">
    <source>
        <dbReference type="Pfam" id="PF06808"/>
    </source>
</evidence>
<comment type="subcellular location">
    <subcellularLocation>
        <location evidence="1 7">Cell inner membrane</location>
        <topology evidence="1 7">Multi-pass membrane protein</topology>
    </subcellularLocation>
</comment>